<accession>A0AAX4KF38</accession>
<feature type="region of interest" description="Disordered" evidence="1">
    <location>
        <begin position="132"/>
        <end position="165"/>
    </location>
</feature>
<evidence type="ECO:0000313" key="4">
    <source>
        <dbReference type="Proteomes" id="UP001358614"/>
    </source>
</evidence>
<organism evidence="3 4">
    <name type="scientific">Kwoniella europaea PYCC6329</name>
    <dbReference type="NCBI Taxonomy" id="1423913"/>
    <lineage>
        <taxon>Eukaryota</taxon>
        <taxon>Fungi</taxon>
        <taxon>Dikarya</taxon>
        <taxon>Basidiomycota</taxon>
        <taxon>Agaricomycotina</taxon>
        <taxon>Tremellomycetes</taxon>
        <taxon>Tremellales</taxon>
        <taxon>Cryptococcaceae</taxon>
        <taxon>Kwoniella</taxon>
    </lineage>
</organism>
<sequence length="445" mass="48502">MSPSSPAGSSSSSLSEGYTNVLLALPDGTIPPDHSDLRSHTISLIGGYPTFPPLPNTAQIPKDITCKVCKKSIPLLAQVYCPLENGENDRTVYVFACSKAGCQKKDGSIRAFRASIRNEEYVKDVEEKRKAAEAEAEKEREKARKNPFTLSTDDQPNGSALFGSAQPLFGAAPSNPFAPTSISTAPAPASIDSTAADLSKLSISPSSSPTTFSPPIPAYQPAQYLTTIDEYLPPPDEVEYESSNDDDENADEELKGVMMDDNLERLFSQKVDEVFQGFVKRLEGSDGGLKQVLRYDFGGIPLPYSSQSPITRKLFPGCEKPLGKNQELDVNSLYTIDEKVIKRCEGCGGKRTFELQLTPYLISLLKPDTISTTGQGGDKKNGQEKLTEEERKKELQELAQKIKAGNADGNDETEMEWGNIMVFGCENDCIGLNEEVVGVEWEMGL</sequence>
<dbReference type="EMBL" id="CP144089">
    <property type="protein sequence ID" value="WWD05201.1"/>
    <property type="molecule type" value="Genomic_DNA"/>
</dbReference>
<feature type="compositionally biased region" description="Basic and acidic residues" evidence="1">
    <location>
        <begin position="132"/>
        <end position="144"/>
    </location>
</feature>
<proteinExistence type="predicted"/>
<dbReference type="GO" id="GO:0005737">
    <property type="term" value="C:cytoplasm"/>
    <property type="evidence" value="ECO:0007669"/>
    <property type="project" value="InterPro"/>
</dbReference>
<feature type="compositionally biased region" description="Polar residues" evidence="1">
    <location>
        <begin position="148"/>
        <end position="158"/>
    </location>
</feature>
<feature type="compositionally biased region" description="Basic and acidic residues" evidence="1">
    <location>
        <begin position="377"/>
        <end position="391"/>
    </location>
</feature>
<evidence type="ECO:0000256" key="1">
    <source>
        <dbReference type="SAM" id="MobiDB-lite"/>
    </source>
</evidence>
<dbReference type="KEGG" id="ker:91102078"/>
<dbReference type="PANTHER" id="PTHR47524">
    <property type="entry name" value="20S RRNA ACCUMULATION PROTEIN 4"/>
    <property type="match status" value="1"/>
</dbReference>
<dbReference type="AlphaFoldDB" id="A0AAX4KF38"/>
<dbReference type="Pfam" id="PF04194">
    <property type="entry name" value="PDCD2_C"/>
    <property type="match status" value="1"/>
</dbReference>
<feature type="region of interest" description="Disordered" evidence="1">
    <location>
        <begin position="372"/>
        <end position="391"/>
    </location>
</feature>
<dbReference type="GeneID" id="91102078"/>
<reference evidence="3 4" key="1">
    <citation type="submission" date="2024-01" db="EMBL/GenBank/DDBJ databases">
        <title>Comparative genomics of Cryptococcus and Kwoniella reveals pathogenesis evolution and contrasting modes of karyotype evolution via chromosome fusion or intercentromeric recombination.</title>
        <authorList>
            <person name="Coelho M.A."/>
            <person name="David-Palma M."/>
            <person name="Shea T."/>
            <person name="Bowers K."/>
            <person name="McGinley-Smith S."/>
            <person name="Mohammad A.W."/>
            <person name="Gnirke A."/>
            <person name="Yurkov A.M."/>
            <person name="Nowrousian M."/>
            <person name="Sun S."/>
            <person name="Cuomo C.A."/>
            <person name="Heitman J."/>
        </authorList>
    </citation>
    <scope>NUCLEOTIDE SEQUENCE [LARGE SCALE GENOMIC DNA]</scope>
    <source>
        <strain evidence="3 4">PYCC6329</strain>
    </source>
</reference>
<evidence type="ECO:0000313" key="3">
    <source>
        <dbReference type="EMBL" id="WWD05201.1"/>
    </source>
</evidence>
<keyword evidence="4" id="KW-1185">Reference proteome</keyword>
<dbReference type="RefSeq" id="XP_066083168.1">
    <property type="nucleotide sequence ID" value="XM_066227071.1"/>
</dbReference>
<name>A0AAX4KF38_9TREE</name>
<dbReference type="GO" id="GO:0030490">
    <property type="term" value="P:maturation of SSU-rRNA"/>
    <property type="evidence" value="ECO:0007669"/>
    <property type="project" value="TreeGrafter"/>
</dbReference>
<evidence type="ECO:0000259" key="2">
    <source>
        <dbReference type="Pfam" id="PF04194"/>
    </source>
</evidence>
<gene>
    <name evidence="3" type="ORF">V865_003274</name>
</gene>
<dbReference type="Proteomes" id="UP001358614">
    <property type="component" value="Chromosome 1"/>
</dbReference>
<dbReference type="InterPro" id="IPR007320">
    <property type="entry name" value="PDCD2_C"/>
</dbReference>
<protein>
    <recommendedName>
        <fullName evidence="2">Programmed cell death protein 2 C-terminal domain-containing protein</fullName>
    </recommendedName>
</protein>
<feature type="domain" description="Programmed cell death protein 2 C-terminal" evidence="2">
    <location>
        <begin position="272"/>
        <end position="369"/>
    </location>
</feature>
<dbReference type="PANTHER" id="PTHR47524:SF1">
    <property type="entry name" value="20S RRNA ACCUMULATION PROTEIN 4"/>
    <property type="match status" value="1"/>
</dbReference>